<dbReference type="SMART" id="SM00181">
    <property type="entry name" value="EGF"/>
    <property type="match status" value="9"/>
</dbReference>
<feature type="disulfide bond" evidence="5">
    <location>
        <begin position="72"/>
        <end position="82"/>
    </location>
</feature>
<keyword evidence="3" id="KW-0677">Repeat</keyword>
<dbReference type="PROSITE" id="PS01186">
    <property type="entry name" value="EGF_2"/>
    <property type="match status" value="3"/>
</dbReference>
<dbReference type="Pfam" id="PF12662">
    <property type="entry name" value="cEGF"/>
    <property type="match status" value="1"/>
</dbReference>
<dbReference type="PROSITE" id="PS00010">
    <property type="entry name" value="ASX_HYDROXYL"/>
    <property type="match status" value="4"/>
</dbReference>
<dbReference type="SMART" id="SM00179">
    <property type="entry name" value="EGF_CA"/>
    <property type="match status" value="7"/>
</dbReference>
<keyword evidence="8" id="KW-1185">Reference proteome</keyword>
<dbReference type="EMBL" id="JARBDR010000793">
    <property type="protein sequence ID" value="KAJ8307327.1"/>
    <property type="molecule type" value="Genomic_DNA"/>
</dbReference>
<feature type="domain" description="EGF-like" evidence="6">
    <location>
        <begin position="138"/>
        <end position="172"/>
    </location>
</feature>
<dbReference type="PROSITE" id="PS00022">
    <property type="entry name" value="EGF_1"/>
    <property type="match status" value="1"/>
</dbReference>
<name>A0ABQ9EQ13_TEGGR</name>
<dbReference type="InterPro" id="IPR026823">
    <property type="entry name" value="cEGF"/>
</dbReference>
<dbReference type="PANTHER" id="PTHR24034:SF209">
    <property type="entry name" value="EGF-LIKE DOMAIN-CONTAINING PROTEIN"/>
    <property type="match status" value="1"/>
</dbReference>
<evidence type="ECO:0000256" key="4">
    <source>
        <dbReference type="ARBA" id="ARBA00023157"/>
    </source>
</evidence>
<comment type="caution">
    <text evidence="7">The sequence shown here is derived from an EMBL/GenBank/DDBJ whole genome shotgun (WGS) entry which is preliminary data.</text>
</comment>
<dbReference type="InterPro" id="IPR000742">
    <property type="entry name" value="EGF"/>
</dbReference>
<dbReference type="Gene3D" id="2.10.25.10">
    <property type="entry name" value="Laminin"/>
    <property type="match status" value="8"/>
</dbReference>
<evidence type="ECO:0000256" key="2">
    <source>
        <dbReference type="ARBA" id="ARBA00022729"/>
    </source>
</evidence>
<accession>A0ABQ9EQ13</accession>
<feature type="domain" description="EGF-like" evidence="6">
    <location>
        <begin position="68"/>
        <end position="103"/>
    </location>
</feature>
<feature type="disulfide bond" evidence="5">
    <location>
        <begin position="93"/>
        <end position="102"/>
    </location>
</feature>
<feature type="domain" description="EGF-like" evidence="6">
    <location>
        <begin position="230"/>
        <end position="270"/>
    </location>
</feature>
<feature type="domain" description="EGF-like" evidence="6">
    <location>
        <begin position="309"/>
        <end position="344"/>
    </location>
</feature>
<proteinExistence type="predicted"/>
<dbReference type="InterPro" id="IPR000152">
    <property type="entry name" value="EGF-type_Asp/Asn_hydroxyl_site"/>
</dbReference>
<dbReference type="InterPro" id="IPR009030">
    <property type="entry name" value="Growth_fac_rcpt_cys_sf"/>
</dbReference>
<dbReference type="SUPFAM" id="SSF57184">
    <property type="entry name" value="Growth factor receptor domain"/>
    <property type="match status" value="2"/>
</dbReference>
<dbReference type="PROSITE" id="PS01187">
    <property type="entry name" value="EGF_CA"/>
    <property type="match status" value="3"/>
</dbReference>
<dbReference type="InterPro" id="IPR049883">
    <property type="entry name" value="NOTCH1_EGF-like"/>
</dbReference>
<feature type="disulfide bond" evidence="5">
    <location>
        <begin position="313"/>
        <end position="323"/>
    </location>
</feature>
<keyword evidence="4 5" id="KW-1015">Disulfide bond</keyword>
<reference evidence="7 8" key="1">
    <citation type="submission" date="2022-12" db="EMBL/GenBank/DDBJ databases">
        <title>Chromosome-level genome of Tegillarca granosa.</title>
        <authorList>
            <person name="Kim J."/>
        </authorList>
    </citation>
    <scope>NUCLEOTIDE SEQUENCE [LARGE SCALE GENOMIC DNA]</scope>
    <source>
        <strain evidence="7">Teg-2019</strain>
        <tissue evidence="7">Adductor muscle</tissue>
    </source>
</reference>
<dbReference type="PANTHER" id="PTHR24034">
    <property type="entry name" value="EGF-LIKE DOMAIN-CONTAINING PROTEIN"/>
    <property type="match status" value="1"/>
</dbReference>
<dbReference type="Proteomes" id="UP001217089">
    <property type="component" value="Unassembled WGS sequence"/>
</dbReference>
<dbReference type="SUPFAM" id="SSF57196">
    <property type="entry name" value="EGF/Laminin"/>
    <property type="match status" value="1"/>
</dbReference>
<keyword evidence="1 5" id="KW-0245">EGF-like domain</keyword>
<gene>
    <name evidence="7" type="ORF">KUTeg_015411</name>
</gene>
<evidence type="ECO:0000256" key="1">
    <source>
        <dbReference type="ARBA" id="ARBA00022536"/>
    </source>
</evidence>
<dbReference type="InterPro" id="IPR018097">
    <property type="entry name" value="EGF_Ca-bd_CS"/>
</dbReference>
<evidence type="ECO:0000256" key="5">
    <source>
        <dbReference type="PROSITE-ProRule" id="PRU00076"/>
    </source>
</evidence>
<dbReference type="InterPro" id="IPR050751">
    <property type="entry name" value="ECM_structural_protein"/>
</dbReference>
<feature type="domain" description="EGF-like" evidence="6">
    <location>
        <begin position="271"/>
        <end position="308"/>
    </location>
</feature>
<sequence>MSCLCTIEKNNANVFFLFGAQKSLEKNNIDECETESNICTQQCVNSIGSFFCGCETGFTLTDGYKCIDINECDMKNDCEQLCTNTDGGYKCSCLYESQEDFCKDLSCSYTCDKNKEGKFHCICPKGFHLSSDERSCEDDDECTNRICQHNCNNTKGSFECSCLAGFMLDTDGFSCKVSKDILFDIYCKKCEIRKWGLNCANYCNCVNGECDPVFGCQCDAGFYGSKCDQDVNECKITEICNDPYKTCFNTYGSYDCRCKDGYYEENKICKNINECDEVLLNQCDEKTTTCVDTIGNFTCVCNPGYVHDDIDECLVDHPCEQLCINNQGSYQCQCQNGYVSDYGHCPSLNCSYSCTLSNGTFTCFCPSWSELDSDKKTCKGKLMKKKACT</sequence>
<evidence type="ECO:0000256" key="3">
    <source>
        <dbReference type="ARBA" id="ARBA00022737"/>
    </source>
</evidence>
<evidence type="ECO:0000259" key="6">
    <source>
        <dbReference type="PROSITE" id="PS50026"/>
    </source>
</evidence>
<comment type="caution">
    <text evidence="5">Lacks conserved residue(s) required for the propagation of feature annotation.</text>
</comment>
<organism evidence="7 8">
    <name type="scientific">Tegillarca granosa</name>
    <name type="common">Malaysian cockle</name>
    <name type="synonym">Anadara granosa</name>
    <dbReference type="NCBI Taxonomy" id="220873"/>
    <lineage>
        <taxon>Eukaryota</taxon>
        <taxon>Metazoa</taxon>
        <taxon>Spiralia</taxon>
        <taxon>Lophotrochozoa</taxon>
        <taxon>Mollusca</taxon>
        <taxon>Bivalvia</taxon>
        <taxon>Autobranchia</taxon>
        <taxon>Pteriomorphia</taxon>
        <taxon>Arcoida</taxon>
        <taxon>Arcoidea</taxon>
        <taxon>Arcidae</taxon>
        <taxon>Tegillarca</taxon>
    </lineage>
</organism>
<protein>
    <recommendedName>
        <fullName evidence="6">EGF-like domain-containing protein</fullName>
    </recommendedName>
</protein>
<evidence type="ECO:0000313" key="8">
    <source>
        <dbReference type="Proteomes" id="UP001217089"/>
    </source>
</evidence>
<keyword evidence="2" id="KW-0732">Signal</keyword>
<dbReference type="PROSITE" id="PS50026">
    <property type="entry name" value="EGF_3"/>
    <property type="match status" value="5"/>
</dbReference>
<dbReference type="Pfam" id="PF07645">
    <property type="entry name" value="EGF_CA"/>
    <property type="match status" value="5"/>
</dbReference>
<evidence type="ECO:0000313" key="7">
    <source>
        <dbReference type="EMBL" id="KAJ8307327.1"/>
    </source>
</evidence>
<dbReference type="InterPro" id="IPR001881">
    <property type="entry name" value="EGF-like_Ca-bd_dom"/>
</dbReference>